<dbReference type="Proteomes" id="UP000824120">
    <property type="component" value="Chromosome 8"/>
</dbReference>
<protein>
    <submittedName>
        <fullName evidence="2">Uncharacterized protein</fullName>
    </submittedName>
</protein>
<evidence type="ECO:0000313" key="3">
    <source>
        <dbReference type="Proteomes" id="UP000824120"/>
    </source>
</evidence>
<dbReference type="AlphaFoldDB" id="A0A9J5XZS6"/>
<evidence type="ECO:0000256" key="1">
    <source>
        <dbReference type="SAM" id="MobiDB-lite"/>
    </source>
</evidence>
<gene>
    <name evidence="2" type="ORF">H5410_043625</name>
</gene>
<reference evidence="2 3" key="1">
    <citation type="submission" date="2020-09" db="EMBL/GenBank/DDBJ databases">
        <title>De no assembly of potato wild relative species, Solanum commersonii.</title>
        <authorList>
            <person name="Cho K."/>
        </authorList>
    </citation>
    <scope>NUCLEOTIDE SEQUENCE [LARGE SCALE GENOMIC DNA]</scope>
    <source>
        <strain evidence="2">LZ3.2</strain>
        <tissue evidence="2">Leaf</tissue>
    </source>
</reference>
<proteinExistence type="predicted"/>
<dbReference type="EMBL" id="JACXVP010000008">
    <property type="protein sequence ID" value="KAG5593111.1"/>
    <property type="molecule type" value="Genomic_DNA"/>
</dbReference>
<feature type="region of interest" description="Disordered" evidence="1">
    <location>
        <begin position="13"/>
        <end position="34"/>
    </location>
</feature>
<sequence length="249" mass="27489">MADHTYQEQYYMKNQSTNVDHGRQGRHGKHGRQGRSSINVLMICSFKYYDNKGKEGTDGGGIKLRAASARPPVVIAEVVAPPEVAEVVADLLVVAPPLPPVIIPVEAAEVVAGLLVVASPLPPTVIPVEVVEIVAPPLSPVAPPVALPVTPVVAAEVVAPPLSPVAFQTLLTRFITIFRPFFPWSSWHKSDFRWLNGWSCALGPHLHIHQMYEDGRKKSHYIDLDLYLHLNPLKKPQEQRPPYSYRCLP</sequence>
<keyword evidence="3" id="KW-1185">Reference proteome</keyword>
<name>A0A9J5XZS6_SOLCO</name>
<comment type="caution">
    <text evidence="2">The sequence shown here is derived from an EMBL/GenBank/DDBJ whole genome shotgun (WGS) entry which is preliminary data.</text>
</comment>
<organism evidence="2 3">
    <name type="scientific">Solanum commersonii</name>
    <name type="common">Commerson's wild potato</name>
    <name type="synonym">Commerson's nightshade</name>
    <dbReference type="NCBI Taxonomy" id="4109"/>
    <lineage>
        <taxon>Eukaryota</taxon>
        <taxon>Viridiplantae</taxon>
        <taxon>Streptophyta</taxon>
        <taxon>Embryophyta</taxon>
        <taxon>Tracheophyta</taxon>
        <taxon>Spermatophyta</taxon>
        <taxon>Magnoliopsida</taxon>
        <taxon>eudicotyledons</taxon>
        <taxon>Gunneridae</taxon>
        <taxon>Pentapetalae</taxon>
        <taxon>asterids</taxon>
        <taxon>lamiids</taxon>
        <taxon>Solanales</taxon>
        <taxon>Solanaceae</taxon>
        <taxon>Solanoideae</taxon>
        <taxon>Solaneae</taxon>
        <taxon>Solanum</taxon>
    </lineage>
</organism>
<evidence type="ECO:0000313" key="2">
    <source>
        <dbReference type="EMBL" id="KAG5593111.1"/>
    </source>
</evidence>
<feature type="compositionally biased region" description="Basic residues" evidence="1">
    <location>
        <begin position="24"/>
        <end position="33"/>
    </location>
</feature>
<accession>A0A9J5XZS6</accession>